<dbReference type="Pfam" id="PF00196">
    <property type="entry name" value="GerE"/>
    <property type="match status" value="1"/>
</dbReference>
<dbReference type="Pfam" id="PF13191">
    <property type="entry name" value="AAA_16"/>
    <property type="match status" value="1"/>
</dbReference>
<dbReference type="GO" id="GO:0004016">
    <property type="term" value="F:adenylate cyclase activity"/>
    <property type="evidence" value="ECO:0007669"/>
    <property type="project" value="TreeGrafter"/>
</dbReference>
<dbReference type="Proteomes" id="UP000654257">
    <property type="component" value="Unassembled WGS sequence"/>
</dbReference>
<dbReference type="InterPro" id="IPR036388">
    <property type="entry name" value="WH-like_DNA-bd_sf"/>
</dbReference>
<keyword evidence="5" id="KW-1185">Reference proteome</keyword>
<evidence type="ECO:0000313" key="4">
    <source>
        <dbReference type="EMBL" id="GGG28814.1"/>
    </source>
</evidence>
<dbReference type="GO" id="GO:0005524">
    <property type="term" value="F:ATP binding"/>
    <property type="evidence" value="ECO:0007669"/>
    <property type="project" value="UniProtKB-KW"/>
</dbReference>
<dbReference type="PANTHER" id="PTHR16305:SF35">
    <property type="entry name" value="TRANSCRIPTIONAL ACTIVATOR DOMAIN"/>
    <property type="match status" value="1"/>
</dbReference>
<evidence type="ECO:0000313" key="5">
    <source>
        <dbReference type="Proteomes" id="UP000654257"/>
    </source>
</evidence>
<accession>A0A917LIK3</accession>
<feature type="domain" description="HTH luxR-type" evidence="3">
    <location>
        <begin position="829"/>
        <end position="892"/>
    </location>
</feature>
<dbReference type="InterPro" id="IPR016032">
    <property type="entry name" value="Sig_transdc_resp-reg_C-effctor"/>
</dbReference>
<dbReference type="InterPro" id="IPR000792">
    <property type="entry name" value="Tscrpt_reg_LuxR_C"/>
</dbReference>
<keyword evidence="2" id="KW-0067">ATP-binding</keyword>
<comment type="caution">
    <text evidence="4">The sequence shown here is derived from an EMBL/GenBank/DDBJ whole genome shotgun (WGS) entry which is preliminary data.</text>
</comment>
<dbReference type="InterPro" id="IPR041664">
    <property type="entry name" value="AAA_16"/>
</dbReference>
<dbReference type="PRINTS" id="PR00038">
    <property type="entry name" value="HTHLUXR"/>
</dbReference>
<name>A0A917LIK3_9NOCA</name>
<dbReference type="EMBL" id="BMCU01000008">
    <property type="protein sequence ID" value="GGG28814.1"/>
    <property type="molecule type" value="Genomic_DNA"/>
</dbReference>
<dbReference type="GO" id="GO:0003677">
    <property type="term" value="F:DNA binding"/>
    <property type="evidence" value="ECO:0007669"/>
    <property type="project" value="InterPro"/>
</dbReference>
<keyword evidence="1" id="KW-0547">Nucleotide-binding</keyword>
<sequence>MTQVIYPGAVTTDLPRVTGRETEVGQLGEALDRIRAGVGGAVVIVGEFGSGKSALGRTVGPLSGLPTRFVRARVGEHARELSDRLFGTTLVGDDVEDVAAVNSALDALEDSARGGPLVVVVDDLDRADPSARRLLGILARRITPFPVLLVLIGWRRGEALPSGARVLRLHPLSTGDSAAIVRGALVPSAPDSVVDDIAAASGGNPLAAREMAAALTSDEVVGRAGLPVPPRPGTGWTARWRVIEEGLSETARVAMLVVAAGDGLPIGVLALACMRLGLGRDDVDVLESRRLVRVDESDRAWSRRPHRSAAFHCADAVLRRAVHRALADELQDNADFRLLSALHRCSAEDGSAEDVGDELESILRNVEASPDALIGWIRAAELTTNHDVRARRLVSAGLVSWVIGRPAQADWLVTRAGLTGRDISIAGTAAQIRGAVALSRGLPADALRILVDGAGAAVRRDPRLAVDLAARVTGLAWWGGRADWAEKASTLAASLGDSAVEGSSGLFTALVRMAAPAGVAVMQDDFRPAVGDLIRSLRDAENLVEPRELLFAAEVATMIGDDVGTRLFCERAIRVMRARGRATELPFALQLHALVLAGQGRREAARTNADEGLSLAAHAGEETDGAFQHTVLAHLAALDGDTASCEQHRSAVTGRGAEHPTASLDWAAGRLAVSLGRFDDAIEILVPTVLGDRRHPEVSLLATPDLVEAAVASGKPDLVEQALARFGRWCEAGSPWGNAVEPRLTALAAGDSDALFDKACRAPGLAQRPLEAARTRLAYGEHLRGKRRRVEAREHLHAALAVFESLQLPAWIDRTRSVLRASGEGRTHDIAVADVLTPQELDIARMVSAGRSNRDVAGTLHLSSRTVEYHLSKVYVKLGLDSRDQLAGALAD</sequence>
<proteinExistence type="predicted"/>
<evidence type="ECO:0000256" key="1">
    <source>
        <dbReference type="ARBA" id="ARBA00022741"/>
    </source>
</evidence>
<reference evidence="4" key="1">
    <citation type="journal article" date="2014" name="Int. J. Syst. Evol. Microbiol.">
        <title>Complete genome sequence of Corynebacterium casei LMG S-19264T (=DSM 44701T), isolated from a smear-ripened cheese.</title>
        <authorList>
            <consortium name="US DOE Joint Genome Institute (JGI-PGF)"/>
            <person name="Walter F."/>
            <person name="Albersmeier A."/>
            <person name="Kalinowski J."/>
            <person name="Ruckert C."/>
        </authorList>
    </citation>
    <scope>NUCLEOTIDE SEQUENCE</scope>
    <source>
        <strain evidence="4">CCM 7905</strain>
    </source>
</reference>
<dbReference type="PROSITE" id="PS50043">
    <property type="entry name" value="HTH_LUXR_2"/>
    <property type="match status" value="1"/>
</dbReference>
<dbReference type="SUPFAM" id="SSF52540">
    <property type="entry name" value="P-loop containing nucleoside triphosphate hydrolases"/>
    <property type="match status" value="1"/>
</dbReference>
<dbReference type="AlphaFoldDB" id="A0A917LIK3"/>
<dbReference type="SMART" id="SM00421">
    <property type="entry name" value="HTH_LUXR"/>
    <property type="match status" value="1"/>
</dbReference>
<organism evidence="4 5">
    <name type="scientific">Rhodococcoides trifolii</name>
    <dbReference type="NCBI Taxonomy" id="908250"/>
    <lineage>
        <taxon>Bacteria</taxon>
        <taxon>Bacillati</taxon>
        <taxon>Actinomycetota</taxon>
        <taxon>Actinomycetes</taxon>
        <taxon>Mycobacteriales</taxon>
        <taxon>Nocardiaceae</taxon>
        <taxon>Rhodococcoides</taxon>
    </lineage>
</organism>
<dbReference type="SUPFAM" id="SSF46894">
    <property type="entry name" value="C-terminal effector domain of the bipartite response regulators"/>
    <property type="match status" value="1"/>
</dbReference>
<evidence type="ECO:0000259" key="3">
    <source>
        <dbReference type="PROSITE" id="PS50043"/>
    </source>
</evidence>
<dbReference type="InterPro" id="IPR027417">
    <property type="entry name" value="P-loop_NTPase"/>
</dbReference>
<dbReference type="GO" id="GO:0006355">
    <property type="term" value="P:regulation of DNA-templated transcription"/>
    <property type="evidence" value="ECO:0007669"/>
    <property type="project" value="InterPro"/>
</dbReference>
<dbReference type="Gene3D" id="1.10.10.10">
    <property type="entry name" value="Winged helix-like DNA-binding domain superfamily/Winged helix DNA-binding domain"/>
    <property type="match status" value="1"/>
</dbReference>
<dbReference type="Gene3D" id="3.40.50.300">
    <property type="entry name" value="P-loop containing nucleotide triphosphate hydrolases"/>
    <property type="match status" value="1"/>
</dbReference>
<dbReference type="CDD" id="cd06170">
    <property type="entry name" value="LuxR_C_like"/>
    <property type="match status" value="1"/>
</dbReference>
<protein>
    <submittedName>
        <fullName evidence="4">Transcriptional regulator</fullName>
    </submittedName>
</protein>
<gene>
    <name evidence="4" type="ORF">GCM10007304_48350</name>
</gene>
<dbReference type="GO" id="GO:0005737">
    <property type="term" value="C:cytoplasm"/>
    <property type="evidence" value="ECO:0007669"/>
    <property type="project" value="TreeGrafter"/>
</dbReference>
<reference evidence="4" key="2">
    <citation type="submission" date="2020-09" db="EMBL/GenBank/DDBJ databases">
        <authorList>
            <person name="Sun Q."/>
            <person name="Sedlacek I."/>
        </authorList>
    </citation>
    <scope>NUCLEOTIDE SEQUENCE</scope>
    <source>
        <strain evidence="4">CCM 7905</strain>
    </source>
</reference>
<evidence type="ECO:0000256" key="2">
    <source>
        <dbReference type="ARBA" id="ARBA00022840"/>
    </source>
</evidence>
<dbReference type="PANTHER" id="PTHR16305">
    <property type="entry name" value="TESTICULAR SOLUBLE ADENYLYL CYCLASE"/>
    <property type="match status" value="1"/>
</dbReference>